<accession>A0ABT6H2N8</accession>
<reference evidence="1 2" key="1">
    <citation type="submission" date="2023-04" db="EMBL/GenBank/DDBJ databases">
        <title>Ectobacillus antri isolated from activated sludge.</title>
        <authorList>
            <person name="Yan P."/>
            <person name="Liu X."/>
        </authorList>
    </citation>
    <scope>NUCLEOTIDE SEQUENCE [LARGE SCALE GENOMIC DNA]</scope>
    <source>
        <strain evidence="1 2">C18H</strain>
    </source>
</reference>
<sequence>MKITNMERMLVNIEGVEAYKLATGKYLVVDNSEENAKLLEFESGREYGAHILIRRIDAGKSVCGSD</sequence>
<gene>
    <name evidence="1" type="ORF">P6P90_06680</name>
</gene>
<dbReference type="EMBL" id="JARULN010000004">
    <property type="protein sequence ID" value="MDG5753660.1"/>
    <property type="molecule type" value="Genomic_DNA"/>
</dbReference>
<dbReference type="RefSeq" id="WP_278018518.1">
    <property type="nucleotide sequence ID" value="NZ_JARRRY010000018.1"/>
</dbReference>
<protein>
    <recommendedName>
        <fullName evidence="3">DUF2969 domain-containing protein</fullName>
    </recommendedName>
</protein>
<keyword evidence="2" id="KW-1185">Reference proteome</keyword>
<organism evidence="1 2">
    <name type="scientific">Ectobacillus antri</name>
    <dbReference type="NCBI Taxonomy" id="2486280"/>
    <lineage>
        <taxon>Bacteria</taxon>
        <taxon>Bacillati</taxon>
        <taxon>Bacillota</taxon>
        <taxon>Bacilli</taxon>
        <taxon>Bacillales</taxon>
        <taxon>Bacillaceae</taxon>
        <taxon>Ectobacillus</taxon>
    </lineage>
</organism>
<evidence type="ECO:0008006" key="3">
    <source>
        <dbReference type="Google" id="ProtNLM"/>
    </source>
</evidence>
<proteinExistence type="predicted"/>
<dbReference type="Proteomes" id="UP001218246">
    <property type="component" value="Unassembled WGS sequence"/>
</dbReference>
<evidence type="ECO:0000313" key="2">
    <source>
        <dbReference type="Proteomes" id="UP001218246"/>
    </source>
</evidence>
<name>A0ABT6H2N8_9BACI</name>
<comment type="caution">
    <text evidence="1">The sequence shown here is derived from an EMBL/GenBank/DDBJ whole genome shotgun (WGS) entry which is preliminary data.</text>
</comment>
<evidence type="ECO:0000313" key="1">
    <source>
        <dbReference type="EMBL" id="MDG5753660.1"/>
    </source>
</evidence>